<gene>
    <name evidence="6" type="ORF">Z968_10135</name>
</gene>
<dbReference type="PANTHER" id="PTHR35936">
    <property type="entry name" value="MEMBRANE-BOUND LYTIC MUREIN TRANSGLYCOSYLASE F"/>
    <property type="match status" value="1"/>
</dbReference>
<proteinExistence type="inferred from homology"/>
<dbReference type="PANTHER" id="PTHR35936:SF34">
    <property type="entry name" value="ABC TRANSPORTER EXTRACELLULAR-BINDING PROTEIN YCKB-RELATED"/>
    <property type="match status" value="1"/>
</dbReference>
<dbReference type="SMART" id="SM00062">
    <property type="entry name" value="PBPb"/>
    <property type="match status" value="1"/>
</dbReference>
<evidence type="ECO:0000259" key="5">
    <source>
        <dbReference type="SMART" id="SM00062"/>
    </source>
</evidence>
<dbReference type="Proteomes" id="UP000030012">
    <property type="component" value="Unassembled WGS sequence"/>
</dbReference>
<dbReference type="InterPro" id="IPR001638">
    <property type="entry name" value="Solute-binding_3/MltF_N"/>
</dbReference>
<dbReference type="RefSeq" id="WP_039255911.1">
    <property type="nucleotide sequence ID" value="NZ_JENJ01000049.1"/>
</dbReference>
<comment type="caution">
    <text evidence="6">The sequence shown here is derived from an EMBL/GenBank/DDBJ whole genome shotgun (WGS) entry which is preliminary data.</text>
</comment>
<comment type="similarity">
    <text evidence="2 4">Belongs to the bacterial solute-binding protein 3 family.</text>
</comment>
<evidence type="ECO:0000256" key="4">
    <source>
        <dbReference type="RuleBase" id="RU003744"/>
    </source>
</evidence>
<comment type="subcellular location">
    <subcellularLocation>
        <location evidence="1">Cell envelope</location>
    </subcellularLocation>
</comment>
<dbReference type="AlphaFoldDB" id="A0A0A0I5T9"/>
<dbReference type="GO" id="GO:0030313">
    <property type="term" value="C:cell envelope"/>
    <property type="evidence" value="ECO:0007669"/>
    <property type="project" value="UniProtKB-SubCell"/>
</dbReference>
<organism evidence="6 7">
    <name type="scientific">Clostridium novyi A str. 4552</name>
    <dbReference type="NCBI Taxonomy" id="1444289"/>
    <lineage>
        <taxon>Bacteria</taxon>
        <taxon>Bacillati</taxon>
        <taxon>Bacillota</taxon>
        <taxon>Clostridia</taxon>
        <taxon>Eubacteriales</taxon>
        <taxon>Clostridiaceae</taxon>
        <taxon>Clostridium</taxon>
    </lineage>
</organism>
<accession>A0A0A0I5T9</accession>
<dbReference type="CDD" id="cd13530">
    <property type="entry name" value="PBP2_peptides_like"/>
    <property type="match status" value="1"/>
</dbReference>
<evidence type="ECO:0000313" key="6">
    <source>
        <dbReference type="EMBL" id="KGM95055.1"/>
    </source>
</evidence>
<sequence>MKKIISILLIVMMGVVTLTGCGSKGASSKSSGSDNSLESVKKSGKLLVGLDDGYPPMEFRDEKNNLVGFDVDLAREIGKKIGVKVEFITTEFSGILLGLQSKKFDTIIAGFTMTDERKKSLNFTEPYVLGGQIVAVKKGNTSIKKLSDLKGKIIGCQMGSAGQTTAERKLKDIKELRKYGKITEAFSDMSIGRIDAVIMDAQVGGYYISKKPGQFEVLDEMVAKEPMGIAFRKGDNALKNEVQKIINELKKDGTLSKLSIKWFGFDAYKNQK</sequence>
<dbReference type="Pfam" id="PF00497">
    <property type="entry name" value="SBP_bac_3"/>
    <property type="match status" value="1"/>
</dbReference>
<name>A0A0A0I5T9_CLONO</name>
<dbReference type="PROSITE" id="PS51257">
    <property type="entry name" value="PROKAR_LIPOPROTEIN"/>
    <property type="match status" value="1"/>
</dbReference>
<reference evidence="6 7" key="1">
    <citation type="submission" date="2014-01" db="EMBL/GenBank/DDBJ databases">
        <title>Plasmidome dynamics in the species complex Clostridium novyi sensu lato converts strains of independent lineages into distinctly different pathogens.</title>
        <authorList>
            <person name="Skarin H."/>
            <person name="Segerman B."/>
        </authorList>
    </citation>
    <scope>NUCLEOTIDE SEQUENCE [LARGE SCALE GENOMIC DNA]</scope>
    <source>
        <strain evidence="6 7">4552</strain>
    </source>
</reference>
<dbReference type="InterPro" id="IPR018313">
    <property type="entry name" value="SBP_3_CS"/>
</dbReference>
<evidence type="ECO:0000313" key="7">
    <source>
        <dbReference type="Proteomes" id="UP000030012"/>
    </source>
</evidence>
<keyword evidence="3" id="KW-0732">Signal</keyword>
<evidence type="ECO:0000256" key="1">
    <source>
        <dbReference type="ARBA" id="ARBA00004196"/>
    </source>
</evidence>
<dbReference type="PROSITE" id="PS01039">
    <property type="entry name" value="SBP_BACTERIAL_3"/>
    <property type="match status" value="1"/>
</dbReference>
<evidence type="ECO:0000256" key="2">
    <source>
        <dbReference type="ARBA" id="ARBA00010333"/>
    </source>
</evidence>
<protein>
    <submittedName>
        <fullName evidence="6">Amino acid ABC transporter substrate-binding protein</fullName>
    </submittedName>
</protein>
<feature type="domain" description="Solute-binding protein family 3/N-terminal" evidence="5">
    <location>
        <begin position="45"/>
        <end position="266"/>
    </location>
</feature>
<evidence type="ECO:0000256" key="3">
    <source>
        <dbReference type="ARBA" id="ARBA00022729"/>
    </source>
</evidence>
<dbReference type="OrthoDB" id="9775197at2"/>
<dbReference type="Gene3D" id="3.40.190.10">
    <property type="entry name" value="Periplasmic binding protein-like II"/>
    <property type="match status" value="2"/>
</dbReference>
<dbReference type="SUPFAM" id="SSF53850">
    <property type="entry name" value="Periplasmic binding protein-like II"/>
    <property type="match status" value="1"/>
</dbReference>
<dbReference type="EMBL" id="JENJ01000049">
    <property type="protein sequence ID" value="KGM95055.1"/>
    <property type="molecule type" value="Genomic_DNA"/>
</dbReference>